<evidence type="ECO:0000313" key="6">
    <source>
        <dbReference type="Proteomes" id="UP000077248"/>
    </source>
</evidence>
<evidence type="ECO:0000256" key="1">
    <source>
        <dbReference type="ARBA" id="ARBA00022679"/>
    </source>
</evidence>
<evidence type="ECO:0000259" key="3">
    <source>
        <dbReference type="PROSITE" id="PS51186"/>
    </source>
</evidence>
<dbReference type="Gene3D" id="3.40.630.30">
    <property type="match status" value="1"/>
</dbReference>
<dbReference type="AlphaFoldDB" id="A0A177E3C8"/>
<gene>
    <name evidence="5" type="ORF">AA0117_g1879</name>
    <name evidence="4" type="ORF">CC77DRAFT_1055868</name>
</gene>
<dbReference type="GeneID" id="29113451"/>
<dbReference type="RefSeq" id="XP_018391163.1">
    <property type="nucleotide sequence ID" value="XM_018527857.1"/>
</dbReference>
<dbReference type="PANTHER" id="PTHR43877:SF2">
    <property type="entry name" value="AMINOALKYLPHOSPHONATE N-ACETYLTRANSFERASE-RELATED"/>
    <property type="match status" value="1"/>
</dbReference>
<evidence type="ECO:0000313" key="4">
    <source>
        <dbReference type="EMBL" id="OAG25742.1"/>
    </source>
</evidence>
<dbReference type="VEuPathDB" id="FungiDB:CC77DRAFT_1055868"/>
<dbReference type="SUPFAM" id="SSF55729">
    <property type="entry name" value="Acyl-CoA N-acyltransferases (Nat)"/>
    <property type="match status" value="1"/>
</dbReference>
<dbReference type="GO" id="GO:0016747">
    <property type="term" value="F:acyltransferase activity, transferring groups other than amino-acyl groups"/>
    <property type="evidence" value="ECO:0007669"/>
    <property type="project" value="InterPro"/>
</dbReference>
<dbReference type="OMA" id="TEVVGWD"/>
<reference evidence="7" key="2">
    <citation type="journal article" date="2019" name="bioRxiv">
        <title>Genomics, evolutionary history and diagnostics of the Alternaria alternata species group including apple and Asian pear pathotypes.</title>
        <authorList>
            <person name="Armitage A.D."/>
            <person name="Cockerton H.M."/>
            <person name="Sreenivasaprasad S."/>
            <person name="Woodhall J.W."/>
            <person name="Lane C.R."/>
            <person name="Harrison R.J."/>
            <person name="Clarkson J.P."/>
        </authorList>
    </citation>
    <scope>NUCLEOTIDE SEQUENCE [LARGE SCALE GENOMIC DNA]</scope>
    <source>
        <strain evidence="7">FERA 1177</strain>
    </source>
</reference>
<dbReference type="Proteomes" id="UP000077248">
    <property type="component" value="Unassembled WGS sequence"/>
</dbReference>
<accession>A0A177E3C8</accession>
<dbReference type="KEGG" id="aalt:CC77DRAFT_1055868"/>
<reference evidence="5" key="3">
    <citation type="journal article" date="2019" name="J. ISSAAS">
        <title>Genomics, evolutionary history and diagnostics of the Alternaria alternata species group including apple and Asian pear pathotypes.</title>
        <authorList>
            <person name="Armitage A.D."/>
            <person name="Cockerton H.M."/>
            <person name="Sreenivasaprasad S."/>
            <person name="Woodhall J."/>
            <person name="Lane C."/>
            <person name="Harrison R.J."/>
            <person name="Clarkson J.P."/>
        </authorList>
    </citation>
    <scope>NUCLEOTIDE SEQUENCE</scope>
    <source>
        <strain evidence="5">FERA 1177</strain>
    </source>
</reference>
<dbReference type="PANTHER" id="PTHR43877">
    <property type="entry name" value="AMINOALKYLPHOSPHONATE N-ACETYLTRANSFERASE-RELATED-RELATED"/>
    <property type="match status" value="1"/>
</dbReference>
<dbReference type="Proteomes" id="UP000291422">
    <property type="component" value="Unassembled WGS sequence"/>
</dbReference>
<evidence type="ECO:0000313" key="7">
    <source>
        <dbReference type="Proteomes" id="UP000291422"/>
    </source>
</evidence>
<organism evidence="4 6">
    <name type="scientific">Alternaria alternata</name>
    <name type="common">Alternaria rot fungus</name>
    <name type="synonym">Torula alternata</name>
    <dbReference type="NCBI Taxonomy" id="5599"/>
    <lineage>
        <taxon>Eukaryota</taxon>
        <taxon>Fungi</taxon>
        <taxon>Dikarya</taxon>
        <taxon>Ascomycota</taxon>
        <taxon>Pezizomycotina</taxon>
        <taxon>Dothideomycetes</taxon>
        <taxon>Pleosporomycetidae</taxon>
        <taxon>Pleosporales</taxon>
        <taxon>Pleosporineae</taxon>
        <taxon>Pleosporaceae</taxon>
        <taxon>Alternaria</taxon>
        <taxon>Alternaria sect. Alternaria</taxon>
        <taxon>Alternaria alternata complex</taxon>
    </lineage>
</organism>
<dbReference type="EMBL" id="KV441469">
    <property type="protein sequence ID" value="OAG25742.1"/>
    <property type="molecule type" value="Genomic_DNA"/>
</dbReference>
<feature type="domain" description="N-acetyltransferase" evidence="3">
    <location>
        <begin position="7"/>
        <end position="167"/>
    </location>
</feature>
<sequence length="176" mass="19233">MLSVNDIVVLPVSWDHQDSVKLRTTQRTEITTLGGVDPGTPPSAADIPIFLVAYCAGVPVGCGGLRPLSSLDSALSNAAEIKRMFVDPSYRGPISGNKGLSLSIAELILNRLEDEALERGWSTLLLETGTFLVKARRFYEKRGFIQRDMFGNYNEADNSVCYEKRLDPNLVAPVSS</sequence>
<name>A0A177E3C8_ALTAL</name>
<dbReference type="InterPro" id="IPR050832">
    <property type="entry name" value="Bact_Acetyltransf"/>
</dbReference>
<dbReference type="CDD" id="cd04301">
    <property type="entry name" value="NAT_SF"/>
    <property type="match status" value="1"/>
</dbReference>
<protein>
    <submittedName>
        <fullName evidence="4">Acyl-CoA N-acyltransferase</fullName>
    </submittedName>
</protein>
<evidence type="ECO:0000256" key="2">
    <source>
        <dbReference type="ARBA" id="ARBA00023315"/>
    </source>
</evidence>
<keyword evidence="6" id="KW-1185">Reference proteome</keyword>
<dbReference type="InterPro" id="IPR016181">
    <property type="entry name" value="Acyl_CoA_acyltransferase"/>
</dbReference>
<reference evidence="4 6" key="1">
    <citation type="submission" date="2016-05" db="EMBL/GenBank/DDBJ databases">
        <title>Comparative analysis of secretome profiles of manganese(II)-oxidizing ascomycete fungi.</title>
        <authorList>
            <consortium name="DOE Joint Genome Institute"/>
            <person name="Zeiner C.A."/>
            <person name="Purvine S.O."/>
            <person name="Zink E.M."/>
            <person name="Wu S."/>
            <person name="Pasa-Tolic L."/>
            <person name="Chaput D.L."/>
            <person name="Haridas S."/>
            <person name="Grigoriev I.V."/>
            <person name="Santelli C.M."/>
            <person name="Hansel C.M."/>
        </authorList>
    </citation>
    <scope>NUCLEOTIDE SEQUENCE [LARGE SCALE GENOMIC DNA]</scope>
    <source>
        <strain evidence="4 6">SRC1lrK2f</strain>
    </source>
</reference>
<dbReference type="Pfam" id="PF00583">
    <property type="entry name" value="Acetyltransf_1"/>
    <property type="match status" value="1"/>
</dbReference>
<dbReference type="STRING" id="5599.A0A177E3C8"/>
<keyword evidence="1 4" id="KW-0808">Transferase</keyword>
<dbReference type="EMBL" id="PDXD01000002">
    <property type="protein sequence ID" value="RYN81968.1"/>
    <property type="molecule type" value="Genomic_DNA"/>
</dbReference>
<evidence type="ECO:0000313" key="5">
    <source>
        <dbReference type="EMBL" id="RYN81968.1"/>
    </source>
</evidence>
<dbReference type="InterPro" id="IPR000182">
    <property type="entry name" value="GNAT_dom"/>
</dbReference>
<keyword evidence="2 4" id="KW-0012">Acyltransferase</keyword>
<dbReference type="PROSITE" id="PS51186">
    <property type="entry name" value="GNAT"/>
    <property type="match status" value="1"/>
</dbReference>
<proteinExistence type="predicted"/>